<evidence type="ECO:0000259" key="2">
    <source>
        <dbReference type="PROSITE" id="PS51352"/>
    </source>
</evidence>
<dbReference type="RefSeq" id="WP_092570797.1">
    <property type="nucleotide sequence ID" value="NZ_BMXH01000008.1"/>
</dbReference>
<dbReference type="GO" id="GO:0016491">
    <property type="term" value="F:oxidoreductase activity"/>
    <property type="evidence" value="ECO:0007669"/>
    <property type="project" value="InterPro"/>
</dbReference>
<dbReference type="InterPro" id="IPR036249">
    <property type="entry name" value="Thioredoxin-like_sf"/>
</dbReference>
<accession>A0A1H3EDX8</accession>
<evidence type="ECO:0000313" key="3">
    <source>
        <dbReference type="EMBL" id="SDX76942.1"/>
    </source>
</evidence>
<dbReference type="InterPro" id="IPR000866">
    <property type="entry name" value="AhpC/TSA"/>
</dbReference>
<dbReference type="CDD" id="cd02969">
    <property type="entry name" value="PRX_like1"/>
    <property type="match status" value="1"/>
</dbReference>
<dbReference type="PANTHER" id="PTHR43640">
    <property type="entry name" value="OS07G0260300 PROTEIN"/>
    <property type="match status" value="1"/>
</dbReference>
<evidence type="ECO:0000313" key="4">
    <source>
        <dbReference type="Proteomes" id="UP000198500"/>
    </source>
</evidence>
<dbReference type="STRING" id="574349.SAMN05443545_10795"/>
<protein>
    <submittedName>
        <fullName evidence="3">AhpC/TSA family protein</fullName>
    </submittedName>
</protein>
<dbReference type="InterPro" id="IPR047262">
    <property type="entry name" value="PRX-like1"/>
</dbReference>
<dbReference type="EMBL" id="FNNI01000007">
    <property type="protein sequence ID" value="SDX76942.1"/>
    <property type="molecule type" value="Genomic_DNA"/>
</dbReference>
<dbReference type="OrthoDB" id="9809746at2"/>
<gene>
    <name evidence="3" type="ORF">SAMN05443545_10795</name>
</gene>
<sequence>MSLTPSQMTELGSPMPDFDLPDAQGGHVDSSRFEGQPILVAFICNHCPFVKHIADAFAEFAREYQSKGLAVVAINSNDFHNHPDDSPERMAEEAQARSYEFPYLVDESQEVARAFDAACTPDFFLFDYNHRLAYRGQFDDSRPSKDTPVTGQDLRDAADAILNGETPDSNQTPSMGCNIKWK</sequence>
<reference evidence="3 4" key="1">
    <citation type="submission" date="2016-10" db="EMBL/GenBank/DDBJ databases">
        <authorList>
            <person name="de Groot N.N."/>
        </authorList>
    </citation>
    <scope>NUCLEOTIDE SEQUENCE [LARGE SCALE GENOMIC DNA]</scope>
    <source>
        <strain evidence="3 4">DSM 19219</strain>
    </source>
</reference>
<dbReference type="Proteomes" id="UP000198500">
    <property type="component" value="Unassembled WGS sequence"/>
</dbReference>
<dbReference type="SUPFAM" id="SSF52833">
    <property type="entry name" value="Thioredoxin-like"/>
    <property type="match status" value="1"/>
</dbReference>
<dbReference type="Pfam" id="PF00578">
    <property type="entry name" value="AhpC-TSA"/>
    <property type="match status" value="1"/>
</dbReference>
<feature type="region of interest" description="Disordered" evidence="1">
    <location>
        <begin position="1"/>
        <end position="29"/>
    </location>
</feature>
<feature type="compositionally biased region" description="Polar residues" evidence="1">
    <location>
        <begin position="1"/>
        <end position="10"/>
    </location>
</feature>
<dbReference type="Gene3D" id="3.40.30.10">
    <property type="entry name" value="Glutaredoxin"/>
    <property type="match status" value="1"/>
</dbReference>
<dbReference type="InterPro" id="IPR013766">
    <property type="entry name" value="Thioredoxin_domain"/>
</dbReference>
<feature type="domain" description="Thioredoxin" evidence="2">
    <location>
        <begin position="9"/>
        <end position="163"/>
    </location>
</feature>
<proteinExistence type="predicted"/>
<keyword evidence="4" id="KW-1185">Reference proteome</keyword>
<evidence type="ECO:0000256" key="1">
    <source>
        <dbReference type="SAM" id="MobiDB-lite"/>
    </source>
</evidence>
<dbReference type="AlphaFoldDB" id="A0A1H3EDX8"/>
<dbReference type="PANTHER" id="PTHR43640:SF1">
    <property type="entry name" value="THIOREDOXIN-DEPENDENT PEROXIREDOXIN"/>
    <property type="match status" value="1"/>
</dbReference>
<dbReference type="PROSITE" id="PS51352">
    <property type="entry name" value="THIOREDOXIN_2"/>
    <property type="match status" value="1"/>
</dbReference>
<dbReference type="GO" id="GO:0016209">
    <property type="term" value="F:antioxidant activity"/>
    <property type="evidence" value="ECO:0007669"/>
    <property type="project" value="InterPro"/>
</dbReference>
<name>A0A1H3EDX8_9GAMM</name>
<organism evidence="3 4">
    <name type="scientific">Aidingimonas halophila</name>
    <dbReference type="NCBI Taxonomy" id="574349"/>
    <lineage>
        <taxon>Bacteria</taxon>
        <taxon>Pseudomonadati</taxon>
        <taxon>Pseudomonadota</taxon>
        <taxon>Gammaproteobacteria</taxon>
        <taxon>Oceanospirillales</taxon>
        <taxon>Halomonadaceae</taxon>
        <taxon>Aidingimonas</taxon>
    </lineage>
</organism>